<keyword evidence="2" id="KW-1185">Reference proteome</keyword>
<accession>A0ABD2CUQ7</accession>
<protein>
    <submittedName>
        <fullName evidence="1">Uncharacterized protein</fullName>
    </submittedName>
</protein>
<dbReference type="AlphaFoldDB" id="A0ABD2CUQ7"/>
<comment type="caution">
    <text evidence="1">The sequence shown here is derived from an EMBL/GenBank/DDBJ whole genome shotgun (WGS) entry which is preliminary data.</text>
</comment>
<evidence type="ECO:0000313" key="1">
    <source>
        <dbReference type="EMBL" id="KAL2748409.1"/>
    </source>
</evidence>
<sequence length="115" mass="12960">MTAWGEKRMNLGNARAADCSRRLSRSEEVYTVIEVSFLKASTPSGVDVAAAAQSTLLPLENCYFHPSWFSFLLIVTTISFLKEFSSSDDKSTSHEFPVKEKKHFSVTFCRATKQR</sequence>
<dbReference type="EMBL" id="JAYRBN010000031">
    <property type="protein sequence ID" value="KAL2748409.1"/>
    <property type="molecule type" value="Genomic_DNA"/>
</dbReference>
<evidence type="ECO:0000313" key="2">
    <source>
        <dbReference type="Proteomes" id="UP001607303"/>
    </source>
</evidence>
<gene>
    <name evidence="1" type="ORF">V1477_003052</name>
</gene>
<dbReference type="Proteomes" id="UP001607303">
    <property type="component" value="Unassembled WGS sequence"/>
</dbReference>
<proteinExistence type="predicted"/>
<name>A0ABD2CUQ7_VESMC</name>
<reference evidence="1 2" key="1">
    <citation type="journal article" date="2024" name="Ann. Entomol. Soc. Am.">
        <title>Genomic analyses of the southern and eastern yellowjacket wasps (Hymenoptera: Vespidae) reveal evolutionary signatures of social life.</title>
        <authorList>
            <person name="Catto M.A."/>
            <person name="Caine P.B."/>
            <person name="Orr S.E."/>
            <person name="Hunt B.G."/>
            <person name="Goodisman M.A.D."/>
        </authorList>
    </citation>
    <scope>NUCLEOTIDE SEQUENCE [LARGE SCALE GENOMIC DNA]</scope>
    <source>
        <strain evidence="1">232</strain>
        <tissue evidence="1">Head and thorax</tissue>
    </source>
</reference>
<organism evidence="1 2">
    <name type="scientific">Vespula maculifrons</name>
    <name type="common">Eastern yellow jacket</name>
    <name type="synonym">Wasp</name>
    <dbReference type="NCBI Taxonomy" id="7453"/>
    <lineage>
        <taxon>Eukaryota</taxon>
        <taxon>Metazoa</taxon>
        <taxon>Ecdysozoa</taxon>
        <taxon>Arthropoda</taxon>
        <taxon>Hexapoda</taxon>
        <taxon>Insecta</taxon>
        <taxon>Pterygota</taxon>
        <taxon>Neoptera</taxon>
        <taxon>Endopterygota</taxon>
        <taxon>Hymenoptera</taxon>
        <taxon>Apocrita</taxon>
        <taxon>Aculeata</taxon>
        <taxon>Vespoidea</taxon>
        <taxon>Vespidae</taxon>
        <taxon>Vespinae</taxon>
        <taxon>Vespula</taxon>
    </lineage>
</organism>